<protein>
    <recommendedName>
        <fullName evidence="4">6-bladed beta-propeller protein</fullName>
    </recommendedName>
</protein>
<dbReference type="AlphaFoldDB" id="A0A1I6YZ99"/>
<sequence length="405" mass="46915">MKKLRLFLICLLSSFLASCSSSDETKSEVSSDGLEIIKVDLSEAREGKLSEFFEPEIEYIWLKDDSEEAQLGGLNKVFFHEDKIVTLDVFDCECVKLFDKAGKYLSKLDAYGEGPGQYLEFDDAIIVGEEILLLGIYPPKLMWFDLDGKFLREEKLARPTDTGVFSEDEKRYYFFNDTREPGEHFVESVSETFQDTVKVLPYKKEGFYGNFSTRKVFQKTEKWMYFAMPFNDTIYQINSKIFSPKLVFDYGDYAQSIDELRSNSETLDPLQELDFINKKAQLYFVPNKWFIHESQLYSGFSYQEKSYNVFFDRRSQNVSVIKGRISDDLNEGFDPYSILYQYEEGKVGFTIPGKTLFQELQKKKAELGQEGFEEYVKGKGKNFAEAAFAAKDSENPVLIVYTVKK</sequence>
<dbReference type="OrthoDB" id="818842at2"/>
<accession>A0A1I6YZ99</accession>
<proteinExistence type="predicted"/>
<dbReference type="STRING" id="305507.SAMN04489724_1324"/>
<name>A0A1I6YZ99_9BACT</name>
<dbReference type="Proteomes" id="UP000199673">
    <property type="component" value="Unassembled WGS sequence"/>
</dbReference>
<feature type="chain" id="PRO_5011607719" description="6-bladed beta-propeller protein" evidence="1">
    <location>
        <begin position="23"/>
        <end position="405"/>
    </location>
</feature>
<evidence type="ECO:0000313" key="3">
    <source>
        <dbReference type="Proteomes" id="UP000199673"/>
    </source>
</evidence>
<evidence type="ECO:0000313" key="2">
    <source>
        <dbReference type="EMBL" id="SFT55777.1"/>
    </source>
</evidence>
<evidence type="ECO:0000256" key="1">
    <source>
        <dbReference type="SAM" id="SignalP"/>
    </source>
</evidence>
<reference evidence="3" key="1">
    <citation type="submission" date="2016-10" db="EMBL/GenBank/DDBJ databases">
        <authorList>
            <person name="Varghese N."/>
            <person name="Submissions S."/>
        </authorList>
    </citation>
    <scope>NUCLEOTIDE SEQUENCE [LARGE SCALE GENOMIC DNA]</scope>
    <source>
        <strain evidence="3">DSM 23445</strain>
    </source>
</reference>
<dbReference type="Pfam" id="PF17170">
    <property type="entry name" value="DUF5128"/>
    <property type="match status" value="1"/>
</dbReference>
<feature type="signal peptide" evidence="1">
    <location>
        <begin position="1"/>
        <end position="22"/>
    </location>
</feature>
<gene>
    <name evidence="2" type="ORF">SAMN04489724_1324</name>
</gene>
<keyword evidence="1" id="KW-0732">Signal</keyword>
<keyword evidence="3" id="KW-1185">Reference proteome</keyword>
<dbReference type="EMBL" id="FPBF01000001">
    <property type="protein sequence ID" value="SFT55777.1"/>
    <property type="molecule type" value="Genomic_DNA"/>
</dbReference>
<evidence type="ECO:0008006" key="4">
    <source>
        <dbReference type="Google" id="ProtNLM"/>
    </source>
</evidence>
<organism evidence="2 3">
    <name type="scientific">Algoriphagus locisalis</name>
    <dbReference type="NCBI Taxonomy" id="305507"/>
    <lineage>
        <taxon>Bacteria</taxon>
        <taxon>Pseudomonadati</taxon>
        <taxon>Bacteroidota</taxon>
        <taxon>Cytophagia</taxon>
        <taxon>Cytophagales</taxon>
        <taxon>Cyclobacteriaceae</taxon>
        <taxon>Algoriphagus</taxon>
    </lineage>
</organism>
<dbReference type="PROSITE" id="PS51257">
    <property type="entry name" value="PROKAR_LIPOPROTEIN"/>
    <property type="match status" value="1"/>
</dbReference>
<dbReference type="RefSeq" id="WP_091691845.1">
    <property type="nucleotide sequence ID" value="NZ_FPBF01000001.1"/>
</dbReference>